<name>A0A9D2M2X4_9FIRM</name>
<dbReference type="EMBL" id="DWYA01000047">
    <property type="protein sequence ID" value="HJB39661.1"/>
    <property type="molecule type" value="Genomic_DNA"/>
</dbReference>
<evidence type="ECO:0000256" key="1">
    <source>
        <dbReference type="SAM" id="Phobius"/>
    </source>
</evidence>
<dbReference type="Pfam" id="PF13240">
    <property type="entry name" value="Zn_Ribbon_1"/>
    <property type="match status" value="1"/>
</dbReference>
<evidence type="ECO:0000259" key="2">
    <source>
        <dbReference type="Pfam" id="PF13240"/>
    </source>
</evidence>
<dbReference type="Pfam" id="PF10947">
    <property type="entry name" value="DUF2628"/>
    <property type="match status" value="1"/>
</dbReference>
<comment type="caution">
    <text evidence="3">The sequence shown here is derived from an EMBL/GenBank/DDBJ whole genome shotgun (WGS) entry which is preliminary data.</text>
</comment>
<reference evidence="3" key="1">
    <citation type="journal article" date="2021" name="PeerJ">
        <title>Extensive microbial diversity within the chicken gut microbiome revealed by metagenomics and culture.</title>
        <authorList>
            <person name="Gilroy R."/>
            <person name="Ravi A."/>
            <person name="Getino M."/>
            <person name="Pursley I."/>
            <person name="Horton D.L."/>
            <person name="Alikhan N.F."/>
            <person name="Baker D."/>
            <person name="Gharbi K."/>
            <person name="Hall N."/>
            <person name="Watson M."/>
            <person name="Adriaenssens E.M."/>
            <person name="Foster-Nyarko E."/>
            <person name="Jarju S."/>
            <person name="Secka A."/>
            <person name="Antonio M."/>
            <person name="Oren A."/>
            <person name="Chaudhuri R.R."/>
            <person name="La Ragione R."/>
            <person name="Hildebrand F."/>
            <person name="Pallen M.J."/>
        </authorList>
    </citation>
    <scope>NUCLEOTIDE SEQUENCE</scope>
    <source>
        <strain evidence="3">ChiBcec8-14828</strain>
    </source>
</reference>
<gene>
    <name evidence="3" type="ORF">H9943_04610</name>
</gene>
<dbReference type="InterPro" id="IPR026870">
    <property type="entry name" value="Zinc_ribbon_dom"/>
</dbReference>
<feature type="domain" description="Zinc-ribbon" evidence="2">
    <location>
        <begin position="70"/>
        <end position="90"/>
    </location>
</feature>
<dbReference type="Proteomes" id="UP000824209">
    <property type="component" value="Unassembled WGS sequence"/>
</dbReference>
<feature type="transmembrane region" description="Helical" evidence="1">
    <location>
        <begin position="170"/>
        <end position="192"/>
    </location>
</feature>
<proteinExistence type="predicted"/>
<feature type="transmembrane region" description="Helical" evidence="1">
    <location>
        <begin position="212"/>
        <end position="235"/>
    </location>
</feature>
<accession>A0A9D2M2X4</accession>
<dbReference type="CDD" id="cd15489">
    <property type="entry name" value="PHD_SF"/>
    <property type="match status" value="1"/>
</dbReference>
<reference evidence="3" key="2">
    <citation type="submission" date="2021-04" db="EMBL/GenBank/DDBJ databases">
        <authorList>
            <person name="Gilroy R."/>
        </authorList>
    </citation>
    <scope>NUCLEOTIDE SEQUENCE</scope>
    <source>
        <strain evidence="3">ChiBcec8-14828</strain>
    </source>
</reference>
<evidence type="ECO:0000313" key="4">
    <source>
        <dbReference type="Proteomes" id="UP000824209"/>
    </source>
</evidence>
<dbReference type="InterPro" id="IPR024399">
    <property type="entry name" value="DUF2628"/>
</dbReference>
<keyword evidence="1" id="KW-1133">Transmembrane helix</keyword>
<dbReference type="AlphaFoldDB" id="A0A9D2M2X4"/>
<dbReference type="InterPro" id="IPR039522">
    <property type="entry name" value="RING_finger_1_prok"/>
</dbReference>
<feature type="transmembrane region" description="Helical" evidence="1">
    <location>
        <begin position="267"/>
        <end position="289"/>
    </location>
</feature>
<protein>
    <submittedName>
        <fullName evidence="3">Zinc-ribbon domain-containing protein</fullName>
    </submittedName>
</protein>
<sequence>MDVSKKECVVCHKPLTEHDDVVFCPECGAPYHRECYEKEGHCVFEEKHGSFSYESPKPKHTEEHAQGVRCPNCGAENPQNNIFCQHCGCSMRGKPYTMPGAAPGFAPPPPPMPVQGEIDGISVQDWTDFIGDAAPSYLYQFQRMDQKRSKMGLCWISLLFPPAYFFYRKMWAWAAFTMVLSLVTSIPTLIQMVTTAEAVLPAWVNMQTVNTLGEVCFYLNWIMSVLFLVFSTYLYRRFAAGQIKKIRQSVTEPGAVRSALLRRGGTSVIGVVVMVAILFVFSSIFVAWAGPVNMLNTF</sequence>
<evidence type="ECO:0000313" key="3">
    <source>
        <dbReference type="EMBL" id="HJB39661.1"/>
    </source>
</evidence>
<organism evidence="3 4">
    <name type="scientific">Candidatus Ruthenibacterium avium</name>
    <dbReference type="NCBI Taxonomy" id="2838751"/>
    <lineage>
        <taxon>Bacteria</taxon>
        <taxon>Bacillati</taxon>
        <taxon>Bacillota</taxon>
        <taxon>Clostridia</taxon>
        <taxon>Eubacteriales</taxon>
        <taxon>Oscillospiraceae</taxon>
        <taxon>Ruthenibacterium</taxon>
    </lineage>
</organism>
<keyword evidence="1" id="KW-0472">Membrane</keyword>
<dbReference type="Pfam" id="PF14446">
    <property type="entry name" value="Prok-RING_1"/>
    <property type="match status" value="1"/>
</dbReference>
<keyword evidence="1" id="KW-0812">Transmembrane</keyword>